<dbReference type="Proteomes" id="UP000063308">
    <property type="component" value="Chromosome"/>
</dbReference>
<dbReference type="AlphaFoldDB" id="A0A0E4FSZ9"/>
<evidence type="ECO:0000313" key="2">
    <source>
        <dbReference type="Proteomes" id="UP000063308"/>
    </source>
</evidence>
<organism evidence="1 2">
    <name type="scientific">Bradyrhizobium diazoefficiens</name>
    <dbReference type="NCBI Taxonomy" id="1355477"/>
    <lineage>
        <taxon>Bacteria</taxon>
        <taxon>Pseudomonadati</taxon>
        <taxon>Pseudomonadota</taxon>
        <taxon>Alphaproteobacteria</taxon>
        <taxon>Hyphomicrobiales</taxon>
        <taxon>Nitrobacteraceae</taxon>
        <taxon>Bradyrhizobium</taxon>
    </lineage>
</organism>
<evidence type="ECO:0000313" key="1">
    <source>
        <dbReference type="EMBL" id="BAR56174.1"/>
    </source>
</evidence>
<proteinExistence type="predicted"/>
<sequence length="30" mass="3329">MASGGFLFGYIRFAHFSAGYVVVREECRSA</sequence>
<name>A0A0E4FSZ9_9BRAD</name>
<protein>
    <submittedName>
        <fullName evidence="1">Uncharacterized protein</fullName>
    </submittedName>
</protein>
<accession>A0A0E4FSZ9</accession>
<reference evidence="1 2" key="1">
    <citation type="submission" date="2014-11" db="EMBL/GenBank/DDBJ databases">
        <title>Symbiosis island explosion on the genome of extra-slow-growing strains of soybean bradyrhizobia with massive insertion sequences.</title>
        <authorList>
            <person name="Iida T."/>
            <person name="Minamisawa K."/>
        </authorList>
    </citation>
    <scope>NUCLEOTIDE SEQUENCE [LARGE SCALE GENOMIC DNA]</scope>
    <source>
        <strain evidence="1 2">NK6</strain>
    </source>
</reference>
<dbReference type="EMBL" id="AP014685">
    <property type="protein sequence ID" value="BAR56174.1"/>
    <property type="molecule type" value="Genomic_DNA"/>
</dbReference>
<gene>
    <name evidence="1" type="ORF">NK6_2994</name>
</gene>